<organism evidence="1 2">
    <name type="scientific">Clonostachys rhizophaga</name>
    <dbReference type="NCBI Taxonomy" id="160324"/>
    <lineage>
        <taxon>Eukaryota</taxon>
        <taxon>Fungi</taxon>
        <taxon>Dikarya</taxon>
        <taxon>Ascomycota</taxon>
        <taxon>Pezizomycotina</taxon>
        <taxon>Sordariomycetes</taxon>
        <taxon>Hypocreomycetidae</taxon>
        <taxon>Hypocreales</taxon>
        <taxon>Bionectriaceae</taxon>
        <taxon>Clonostachys</taxon>
    </lineage>
</organism>
<evidence type="ECO:0000313" key="1">
    <source>
        <dbReference type="EMBL" id="CAH0042663.1"/>
    </source>
</evidence>
<dbReference type="EMBL" id="CABFNQ020000768">
    <property type="protein sequence ID" value="CAH0042663.1"/>
    <property type="molecule type" value="Genomic_DNA"/>
</dbReference>
<name>A0A9N9W436_9HYPO</name>
<dbReference type="AlphaFoldDB" id="A0A9N9W436"/>
<reference evidence="1" key="1">
    <citation type="submission" date="2021-10" db="EMBL/GenBank/DDBJ databases">
        <authorList>
            <person name="Piombo E."/>
        </authorList>
    </citation>
    <scope>NUCLEOTIDE SEQUENCE</scope>
</reference>
<sequence length="71" mass="7839">MDMSLSLAQSDGLRGACYGHDPISPEPLDPLCQQRCHDCTDTEPTWGSCPKDAEYHVLAWAWAVRAAKYGD</sequence>
<dbReference type="Proteomes" id="UP000696573">
    <property type="component" value="Unassembled WGS sequence"/>
</dbReference>
<proteinExistence type="predicted"/>
<accession>A0A9N9W436</accession>
<comment type="caution">
    <text evidence="1">The sequence shown here is derived from an EMBL/GenBank/DDBJ whole genome shotgun (WGS) entry which is preliminary data.</text>
</comment>
<evidence type="ECO:0000313" key="2">
    <source>
        <dbReference type="Proteomes" id="UP000696573"/>
    </source>
</evidence>
<keyword evidence="2" id="KW-1185">Reference proteome</keyword>
<gene>
    <name evidence="1" type="ORF">CRHIZ90672A_00004746</name>
</gene>
<protein>
    <submittedName>
        <fullName evidence="1">Uncharacterized protein</fullName>
    </submittedName>
</protein>